<gene>
    <name evidence="12" type="ORF">EOE65_06795</name>
</gene>
<evidence type="ECO:0000256" key="8">
    <source>
        <dbReference type="ARBA" id="ARBA00022989"/>
    </source>
</evidence>
<feature type="transmembrane region" description="Helical" evidence="11">
    <location>
        <begin position="16"/>
        <end position="38"/>
    </location>
</feature>
<accession>A0A437QAV7</accession>
<sequence length="157" mass="17596">MLKDRFSNLSQREQHTLLIALPVVVILVLWLAVFRPLLDSRSQLQDRITRQQTDIAWMKEAATKIRPSVSGQQPVNSGSIRQRVTRALGQYGVTLSRIEQGNDDSVNVWAERASFNQLLSAMQQAVREGLRIEKAQINQTTEPGIVSARLTFVGGSQ</sequence>
<keyword evidence="8 11" id="KW-1133">Transmembrane helix</keyword>
<evidence type="ECO:0000256" key="1">
    <source>
        <dbReference type="ARBA" id="ARBA00004377"/>
    </source>
</evidence>
<comment type="function">
    <text evidence="10">Inner membrane component of the type II secretion system required for the energy-dependent secretion of extracellular factors such as proteases and toxins from the periplasm.</text>
</comment>
<dbReference type="InterPro" id="IPR023229">
    <property type="entry name" value="T2SS_M_periplasmic_sf"/>
</dbReference>
<dbReference type="Proteomes" id="UP000282818">
    <property type="component" value="Unassembled WGS sequence"/>
</dbReference>
<dbReference type="SUPFAM" id="SSF103054">
    <property type="entry name" value="General secretion pathway protein M, EpsM"/>
    <property type="match status" value="1"/>
</dbReference>
<keyword evidence="7 10" id="KW-0653">Protein transport</keyword>
<protein>
    <recommendedName>
        <fullName evidence="10">Type II secretion system protein M</fullName>
        <shortName evidence="10">T2SS protein M</shortName>
    </recommendedName>
    <alternativeName>
        <fullName evidence="10">General secretion pathway protein M</fullName>
    </alternativeName>
</protein>
<evidence type="ECO:0000256" key="3">
    <source>
        <dbReference type="ARBA" id="ARBA00022448"/>
    </source>
</evidence>
<keyword evidence="3 10" id="KW-0813">Transport</keyword>
<evidence type="ECO:0000256" key="10">
    <source>
        <dbReference type="PIRNR" id="PIRNR006291"/>
    </source>
</evidence>
<evidence type="ECO:0000256" key="7">
    <source>
        <dbReference type="ARBA" id="ARBA00022927"/>
    </source>
</evidence>
<proteinExistence type="inferred from homology"/>
<dbReference type="Gene3D" id="3.30.1360.100">
    <property type="entry name" value="General secretion pathway protein M, EpsM"/>
    <property type="match status" value="1"/>
</dbReference>
<comment type="similarity">
    <text evidence="2 10">Belongs to the GSP M family.</text>
</comment>
<dbReference type="GO" id="GO:0005886">
    <property type="term" value="C:plasma membrane"/>
    <property type="evidence" value="ECO:0007669"/>
    <property type="project" value="UniProtKB-SubCell"/>
</dbReference>
<evidence type="ECO:0000256" key="11">
    <source>
        <dbReference type="SAM" id="Phobius"/>
    </source>
</evidence>
<evidence type="ECO:0000313" key="13">
    <source>
        <dbReference type="Proteomes" id="UP000282818"/>
    </source>
</evidence>
<dbReference type="PIRSF" id="PIRSF006291">
    <property type="entry name" value="GspM"/>
    <property type="match status" value="1"/>
</dbReference>
<dbReference type="EMBL" id="SACQ01000002">
    <property type="protein sequence ID" value="RVU31678.1"/>
    <property type="molecule type" value="Genomic_DNA"/>
</dbReference>
<evidence type="ECO:0000256" key="9">
    <source>
        <dbReference type="ARBA" id="ARBA00023136"/>
    </source>
</evidence>
<evidence type="ECO:0000256" key="2">
    <source>
        <dbReference type="ARBA" id="ARBA00010637"/>
    </source>
</evidence>
<organism evidence="12 13">
    <name type="scientific">Neptunomonas marina</name>
    <dbReference type="NCBI Taxonomy" id="1815562"/>
    <lineage>
        <taxon>Bacteria</taxon>
        <taxon>Pseudomonadati</taxon>
        <taxon>Pseudomonadota</taxon>
        <taxon>Gammaproteobacteria</taxon>
        <taxon>Oceanospirillales</taxon>
        <taxon>Oceanospirillaceae</taxon>
        <taxon>Neptunomonas</taxon>
    </lineage>
</organism>
<dbReference type="Pfam" id="PF04612">
    <property type="entry name" value="T2SSM"/>
    <property type="match status" value="1"/>
</dbReference>
<reference evidence="12 13" key="1">
    <citation type="submission" date="2019-01" db="EMBL/GenBank/DDBJ databases">
        <authorList>
            <person name="Chen W.-M."/>
        </authorList>
    </citation>
    <scope>NUCLEOTIDE SEQUENCE [LARGE SCALE GENOMIC DNA]</scope>
    <source>
        <strain evidence="12 13">HPM-16</strain>
    </source>
</reference>
<keyword evidence="4 10" id="KW-1003">Cell membrane</keyword>
<comment type="caution">
    <text evidence="12">The sequence shown here is derived from an EMBL/GenBank/DDBJ whole genome shotgun (WGS) entry which is preliminary data.</text>
</comment>
<name>A0A437QAV7_9GAMM</name>
<keyword evidence="13" id="KW-1185">Reference proteome</keyword>
<evidence type="ECO:0000256" key="6">
    <source>
        <dbReference type="ARBA" id="ARBA00022692"/>
    </source>
</evidence>
<evidence type="ECO:0000256" key="5">
    <source>
        <dbReference type="ARBA" id="ARBA00022519"/>
    </source>
</evidence>
<dbReference type="InterPro" id="IPR007690">
    <property type="entry name" value="T2SS_GspM"/>
</dbReference>
<keyword evidence="9 10" id="KW-0472">Membrane</keyword>
<dbReference type="AlphaFoldDB" id="A0A437QAV7"/>
<dbReference type="GO" id="GO:0015628">
    <property type="term" value="P:protein secretion by the type II secretion system"/>
    <property type="evidence" value="ECO:0007669"/>
    <property type="project" value="InterPro"/>
</dbReference>
<comment type="subcellular location">
    <subcellularLocation>
        <location evidence="1">Cell inner membrane</location>
        <topology evidence="1">Single-pass membrane protein</topology>
    </subcellularLocation>
</comment>
<keyword evidence="5 10" id="KW-0997">Cell inner membrane</keyword>
<evidence type="ECO:0000313" key="12">
    <source>
        <dbReference type="EMBL" id="RVU31678.1"/>
    </source>
</evidence>
<keyword evidence="6 11" id="KW-0812">Transmembrane</keyword>
<dbReference type="RefSeq" id="WP_127693537.1">
    <property type="nucleotide sequence ID" value="NZ_SACQ01000002.1"/>
</dbReference>
<dbReference type="GO" id="GO:0015627">
    <property type="term" value="C:type II protein secretion system complex"/>
    <property type="evidence" value="ECO:0007669"/>
    <property type="project" value="InterPro"/>
</dbReference>
<evidence type="ECO:0000256" key="4">
    <source>
        <dbReference type="ARBA" id="ARBA00022475"/>
    </source>
</evidence>